<protein>
    <submittedName>
        <fullName evidence="1">Uncharacterized protein</fullName>
    </submittedName>
</protein>
<reference evidence="2" key="1">
    <citation type="journal article" date="2016" name="Nat. Biotechnol.">
        <title>Sequencing wild and cultivated cassava and related species reveals extensive interspecific hybridization and genetic diversity.</title>
        <authorList>
            <person name="Bredeson J.V."/>
            <person name="Lyons J.B."/>
            <person name="Prochnik S.E."/>
            <person name="Wu G.A."/>
            <person name="Ha C.M."/>
            <person name="Edsinger-Gonzales E."/>
            <person name="Grimwood J."/>
            <person name="Schmutz J."/>
            <person name="Rabbi I.Y."/>
            <person name="Egesi C."/>
            <person name="Nauluvula P."/>
            <person name="Lebot V."/>
            <person name="Ndunguru J."/>
            <person name="Mkamilo G."/>
            <person name="Bart R.S."/>
            <person name="Setter T.L."/>
            <person name="Gleadow R.M."/>
            <person name="Kulakow P."/>
            <person name="Ferguson M.E."/>
            <person name="Rounsley S."/>
            <person name="Rokhsar D.S."/>
        </authorList>
    </citation>
    <scope>NUCLEOTIDE SEQUENCE [LARGE SCALE GENOMIC DNA]</scope>
    <source>
        <strain evidence="2">cv. AM560-2</strain>
    </source>
</reference>
<dbReference type="Gramene" id="Manes.04G057900.2.v8.1">
    <property type="protein sequence ID" value="Manes.04G057900.2.v8.1.CDS.1"/>
    <property type="gene ID" value="Manes.04G057900.v8.1"/>
</dbReference>
<dbReference type="Proteomes" id="UP000091857">
    <property type="component" value="Chromosome 4"/>
</dbReference>
<dbReference type="Gramene" id="Manes.04G057900.3.v8.1">
    <property type="protein sequence ID" value="Manes.04G057900.3.v8.1.CDS.1"/>
    <property type="gene ID" value="Manes.04G057900.v8.1"/>
</dbReference>
<evidence type="ECO:0000313" key="2">
    <source>
        <dbReference type="Proteomes" id="UP000091857"/>
    </source>
</evidence>
<keyword evidence="2" id="KW-1185">Reference proteome</keyword>
<gene>
    <name evidence="1" type="ORF">MANES_04G057900v8</name>
</gene>
<dbReference type="AlphaFoldDB" id="A0A2C9VZT9"/>
<dbReference type="PANTHER" id="PTHR38530">
    <property type="entry name" value="OS06G0468300 PROTEIN"/>
    <property type="match status" value="1"/>
</dbReference>
<dbReference type="Gramene" id="Manes.04G057900.1.v8.1">
    <property type="protein sequence ID" value="Manes.04G057900.1.v8.1.CDS.1"/>
    <property type="gene ID" value="Manes.04G057900.v8.1"/>
</dbReference>
<dbReference type="STRING" id="3983.A0A2C9VZT9"/>
<organism evidence="1 2">
    <name type="scientific">Manihot esculenta</name>
    <name type="common">Cassava</name>
    <name type="synonym">Jatropha manihot</name>
    <dbReference type="NCBI Taxonomy" id="3983"/>
    <lineage>
        <taxon>Eukaryota</taxon>
        <taxon>Viridiplantae</taxon>
        <taxon>Streptophyta</taxon>
        <taxon>Embryophyta</taxon>
        <taxon>Tracheophyta</taxon>
        <taxon>Spermatophyta</taxon>
        <taxon>Magnoliopsida</taxon>
        <taxon>eudicotyledons</taxon>
        <taxon>Gunneridae</taxon>
        <taxon>Pentapetalae</taxon>
        <taxon>rosids</taxon>
        <taxon>fabids</taxon>
        <taxon>Malpighiales</taxon>
        <taxon>Euphorbiaceae</taxon>
        <taxon>Crotonoideae</taxon>
        <taxon>Manihoteae</taxon>
        <taxon>Manihot</taxon>
    </lineage>
</organism>
<proteinExistence type="predicted"/>
<dbReference type="OrthoDB" id="730111at2759"/>
<comment type="caution">
    <text evidence="1">The sequence shown here is derived from an EMBL/GenBank/DDBJ whole genome shotgun (WGS) entry which is preliminary data.</text>
</comment>
<sequence length="468" mass="52792">MESQQQQGSSNKKKTRDLPNLSECHSCGFQFDSCAGKNRLQTLYSEWRIVLLCKICFARVESSQLCSYCFKGSSDNCFHCCECKRIIHKDCFLDYASVAPCSFSSSNFSVCVDCWVPKSVAAKRASLRPSNRKKSAVLGFGDCQIKSPEDVVREANSAVHRKIEADAKARELAEEKALAARRAAELTKVALDSMSLGDDNGSPAAGIDDVELALQLHQAVNSSSSILKNMCSVNSCCLAVQKSLVSSGKSVSDPSICVRVSGYGSSINMDCLDHKRFDDSWIRPNAKDSNAEAQFKEGEGSCSNRVMYSESQSCRKWNSQVVPADERCNGKPAGYLSKYNRSATRDERYHAKPDRYLFKYTRRKTADEKHPGEPDRYLFKYTRRKAADGKHHGKLDLCLAKYSRRTPAHVKHHQRLDQHLIQYTRRTPADERKHGKSDRYLIKYSRRKFSQRSILDGRSNYFCEGLLH</sequence>
<evidence type="ECO:0000313" key="1">
    <source>
        <dbReference type="EMBL" id="OAY52103.1"/>
    </source>
</evidence>
<accession>A0A2C9VZT9</accession>
<dbReference type="EMBL" id="CM004390">
    <property type="protein sequence ID" value="OAY52103.1"/>
    <property type="molecule type" value="Genomic_DNA"/>
</dbReference>
<name>A0A2C9VZT9_MANES</name>